<feature type="domain" description="C2H2-type" evidence="14">
    <location>
        <begin position="584"/>
        <end position="605"/>
    </location>
</feature>
<dbReference type="InterPro" id="IPR036236">
    <property type="entry name" value="Znf_C2H2_sf"/>
</dbReference>
<dbReference type="SUPFAM" id="SSF57667">
    <property type="entry name" value="beta-beta-alpha zinc fingers"/>
    <property type="match status" value="11"/>
</dbReference>
<feature type="domain" description="C2H2-type" evidence="14">
    <location>
        <begin position="920"/>
        <end position="947"/>
    </location>
</feature>
<feature type="region of interest" description="Disordered" evidence="13">
    <location>
        <begin position="689"/>
        <end position="724"/>
    </location>
</feature>
<evidence type="ECO:0000256" key="5">
    <source>
        <dbReference type="ARBA" id="ARBA00022771"/>
    </source>
</evidence>
<feature type="domain" description="C2H2-type" evidence="14">
    <location>
        <begin position="1144"/>
        <end position="1171"/>
    </location>
</feature>
<comment type="similarity">
    <text evidence="11">Belongs to the snail C2H2-type zinc-finger protein family.</text>
</comment>
<evidence type="ECO:0000256" key="3">
    <source>
        <dbReference type="ARBA" id="ARBA00022723"/>
    </source>
</evidence>
<comment type="caution">
    <text evidence="15">The sequence shown here is derived from an EMBL/GenBank/DDBJ whole genome shotgun (WGS) entry which is preliminary data.</text>
</comment>
<feature type="domain" description="C2H2-type" evidence="14">
    <location>
        <begin position="638"/>
        <end position="665"/>
    </location>
</feature>
<dbReference type="Pfam" id="PF13894">
    <property type="entry name" value="zf-C2H2_4"/>
    <property type="match status" value="1"/>
</dbReference>
<evidence type="ECO:0000256" key="11">
    <source>
        <dbReference type="ARBA" id="ARBA00037948"/>
    </source>
</evidence>
<feature type="domain" description="C2H2-type" evidence="14">
    <location>
        <begin position="1088"/>
        <end position="1115"/>
    </location>
</feature>
<keyword evidence="4" id="KW-0677">Repeat</keyword>
<keyword evidence="7" id="KW-0805">Transcription regulation</keyword>
<feature type="domain" description="C2H2-type" evidence="14">
    <location>
        <begin position="1060"/>
        <end position="1087"/>
    </location>
</feature>
<dbReference type="Pfam" id="PF00096">
    <property type="entry name" value="zf-C2H2"/>
    <property type="match status" value="11"/>
</dbReference>
<dbReference type="Proteomes" id="UP001148838">
    <property type="component" value="Unassembled WGS sequence"/>
</dbReference>
<keyword evidence="16" id="KW-1185">Reference proteome</keyword>
<feature type="domain" description="C2H2-type" evidence="14">
    <location>
        <begin position="1116"/>
        <end position="1143"/>
    </location>
</feature>
<dbReference type="PROSITE" id="PS00028">
    <property type="entry name" value="ZINC_FINGER_C2H2_1"/>
    <property type="match status" value="17"/>
</dbReference>
<evidence type="ECO:0000256" key="8">
    <source>
        <dbReference type="ARBA" id="ARBA00023125"/>
    </source>
</evidence>
<evidence type="ECO:0000256" key="10">
    <source>
        <dbReference type="ARBA" id="ARBA00023242"/>
    </source>
</evidence>
<feature type="domain" description="C2H2-type" evidence="14">
    <location>
        <begin position="976"/>
        <end position="1003"/>
    </location>
</feature>
<dbReference type="EMBL" id="JAJSOF020000041">
    <property type="protein sequence ID" value="KAJ4425873.1"/>
    <property type="molecule type" value="Genomic_DNA"/>
</dbReference>
<feature type="domain" description="C2H2-type" evidence="14">
    <location>
        <begin position="948"/>
        <end position="975"/>
    </location>
</feature>
<comment type="subcellular location">
    <subcellularLocation>
        <location evidence="1">Nucleus</location>
    </subcellularLocation>
</comment>
<accession>A0ABQ8RW25</accession>
<dbReference type="PROSITE" id="PS50157">
    <property type="entry name" value="ZINC_FINGER_C2H2_2"/>
    <property type="match status" value="18"/>
</dbReference>
<dbReference type="Gene3D" id="3.30.160.60">
    <property type="entry name" value="Classic Zinc Finger"/>
    <property type="match status" value="19"/>
</dbReference>
<dbReference type="SMART" id="SM00355">
    <property type="entry name" value="ZnF_C2H2"/>
    <property type="match status" value="20"/>
</dbReference>
<evidence type="ECO:0000256" key="1">
    <source>
        <dbReference type="ARBA" id="ARBA00004123"/>
    </source>
</evidence>
<comment type="similarity">
    <text evidence="2">Belongs to the krueppel C2H2-type zinc-finger protein family.</text>
</comment>
<name>A0ABQ8RW25_PERAM</name>
<organism evidence="15 16">
    <name type="scientific">Periplaneta americana</name>
    <name type="common">American cockroach</name>
    <name type="synonym">Blatta americana</name>
    <dbReference type="NCBI Taxonomy" id="6978"/>
    <lineage>
        <taxon>Eukaryota</taxon>
        <taxon>Metazoa</taxon>
        <taxon>Ecdysozoa</taxon>
        <taxon>Arthropoda</taxon>
        <taxon>Hexapoda</taxon>
        <taxon>Insecta</taxon>
        <taxon>Pterygota</taxon>
        <taxon>Neoptera</taxon>
        <taxon>Polyneoptera</taxon>
        <taxon>Dictyoptera</taxon>
        <taxon>Blattodea</taxon>
        <taxon>Blattoidea</taxon>
        <taxon>Blattidae</taxon>
        <taxon>Blattinae</taxon>
        <taxon>Periplaneta</taxon>
    </lineage>
</organism>
<protein>
    <recommendedName>
        <fullName evidence="14">C2H2-type domain-containing protein</fullName>
    </recommendedName>
</protein>
<reference evidence="15 16" key="1">
    <citation type="journal article" date="2022" name="Allergy">
        <title>Genome assembly and annotation of Periplaneta americana reveal a comprehensive cockroach allergen profile.</title>
        <authorList>
            <person name="Wang L."/>
            <person name="Xiong Q."/>
            <person name="Saelim N."/>
            <person name="Wang L."/>
            <person name="Nong W."/>
            <person name="Wan A.T."/>
            <person name="Shi M."/>
            <person name="Liu X."/>
            <person name="Cao Q."/>
            <person name="Hui J.H.L."/>
            <person name="Sookrung N."/>
            <person name="Leung T.F."/>
            <person name="Tungtrongchitr A."/>
            <person name="Tsui S.K.W."/>
        </authorList>
    </citation>
    <scope>NUCLEOTIDE SEQUENCE [LARGE SCALE GENOMIC DNA]</scope>
    <source>
        <strain evidence="15">PWHHKU_190912</strain>
    </source>
</reference>
<feature type="domain" description="C2H2-type" evidence="14">
    <location>
        <begin position="1200"/>
        <end position="1227"/>
    </location>
</feature>
<evidence type="ECO:0000256" key="13">
    <source>
        <dbReference type="SAM" id="MobiDB-lite"/>
    </source>
</evidence>
<evidence type="ECO:0000313" key="16">
    <source>
        <dbReference type="Proteomes" id="UP001148838"/>
    </source>
</evidence>
<dbReference type="PANTHER" id="PTHR24388">
    <property type="entry name" value="ZINC FINGER PROTEIN"/>
    <property type="match status" value="1"/>
</dbReference>
<feature type="domain" description="C2H2-type" evidence="14">
    <location>
        <begin position="1032"/>
        <end position="1059"/>
    </location>
</feature>
<keyword evidence="5 12" id="KW-0863">Zinc-finger</keyword>
<feature type="domain" description="C2H2-type" evidence="14">
    <location>
        <begin position="1172"/>
        <end position="1199"/>
    </location>
</feature>
<feature type="domain" description="C2H2-type" evidence="14">
    <location>
        <begin position="175"/>
        <end position="202"/>
    </location>
</feature>
<keyword evidence="10" id="KW-0539">Nucleus</keyword>
<gene>
    <name evidence="15" type="ORF">ANN_27499</name>
</gene>
<proteinExistence type="inferred from homology"/>
<evidence type="ECO:0000256" key="4">
    <source>
        <dbReference type="ARBA" id="ARBA00022737"/>
    </source>
</evidence>
<evidence type="ECO:0000256" key="7">
    <source>
        <dbReference type="ARBA" id="ARBA00023015"/>
    </source>
</evidence>
<keyword evidence="8" id="KW-0238">DNA-binding</keyword>
<keyword evidence="6" id="KW-0862">Zinc</keyword>
<feature type="domain" description="C2H2-type" evidence="14">
    <location>
        <begin position="231"/>
        <end position="258"/>
    </location>
</feature>
<evidence type="ECO:0000259" key="14">
    <source>
        <dbReference type="PROSITE" id="PS50157"/>
    </source>
</evidence>
<feature type="domain" description="C2H2-type" evidence="14">
    <location>
        <begin position="1004"/>
        <end position="1031"/>
    </location>
</feature>
<feature type="domain" description="C2H2-type" evidence="14">
    <location>
        <begin position="610"/>
        <end position="637"/>
    </location>
</feature>
<evidence type="ECO:0000313" key="15">
    <source>
        <dbReference type="EMBL" id="KAJ4425873.1"/>
    </source>
</evidence>
<sequence length="1262" mass="144410">MDVIKVEPNIDPLEKGRSNTTFIEDQRSLSQVLSVEANTSDQHVAEIKMEYNDYSYDLKSEITCHETPLPIRFPTLKSEAEDANSLDLHVTETKTECMDHSYNLKSEMTFEETPVPIDFPNVKSEAEQEALELNKVEEEEVKLEVMAEEDEVLTESFEVPTSCDVIAGDEGEKRFKCIVCGKRFIDWTGLTSHALIHKRNRPFICDVCGKDCFQLSQLKRHARVHTGEKPFSCDKCGKKFSQYCSLKRHELVHTGQKPFSCDICGNKFSDSVGMDVVKMEPEVDPLAIEITNSDMNEQKTLSQVGNVLNLQVTEIKTECMDHSYGLNSEMAFDETPVPINFPVVKSEVEFSTVYEAVLGDLVGVHKSTVCRVVRNVTYENALLSQDLIKSPNSDRKRFEIQREFSAMSERLIKKIRREGVCAGDEKLESPGKKRSREPLILEGDVLYHRMTQIKVECMDNSYEMTFDETPVPIDFPIVKYEVEEQACEIKLEVTAEEDEVLTQSVAVPSSSNNITENECQLTGEKIFKCDVCGMFLLGSELFFKRHARSHNRIDEVCRKDFLQKFAKSLTLKRHAILHTREKELSCDICGKKFSRSSSLIMHARTCDKSFCCDKCGKKFLRPSEYKQHERMHTGEKPFSCVVCAKAFRESSQLKRHSVVHSVEKPFSCDICDTIAIQWTYIIRSHNSRHANIHPPPQQQHTPIPSTDERIRRKSRPEEDDTTSVLKRGPTVIKVGKILDLHLTEIKTECMDHSYALKSEITFDETPVPFVFPVIKSEVEQRNFLDDHVTGIKEEYEDQSSDLISEIKFEEDPVPMSLPVVKHEPEEEHSDLYGVIEDPRVEVTAEDNEVLTERIAAIEERNSSSKIGSIAHEEKGAVCEIPKISGSSGKNVRTPEYEKQFKSELPKIYISNSAKRKKKSYKCKVCGKCFSKTSVLKRHEHLHTGEKPFQCDVCGKCFSDSCSLRNHQPMHTGERAFGCDFCGKHFSRPSNLKRHLRNHTGEKPFICDVCGNSFSDSSSLRKHELRHTGEKAFSCDVCGKNFSQSSNLKRHERYHTGEKPFTCDVCGLCLSDSRSLRNHKHLHTGEKRFKCDDCGKCFWDSRDLTNHERWHMGVKPFKCQECGKCFSDCRTLKGHERWHKGDKPFKCELCGNRFSGSSGLRNHVRRHTGEKPFKCDVCGKCFSVASNLRMHQRLHTGEKPFKCDVCWKYFSRSNTLKRHERYHTGEKPFKCYVCGKCLSDSRSLRNHALLHAGEKTFNSDDCD</sequence>
<dbReference type="InterPro" id="IPR050527">
    <property type="entry name" value="Snail/Krueppel_Znf"/>
</dbReference>
<dbReference type="PANTHER" id="PTHR24388:SF96">
    <property type="entry name" value="GENE, 32687-RELATED"/>
    <property type="match status" value="1"/>
</dbReference>
<keyword evidence="3" id="KW-0479">Metal-binding</keyword>
<feature type="domain" description="C2H2-type" evidence="14">
    <location>
        <begin position="203"/>
        <end position="230"/>
    </location>
</feature>
<evidence type="ECO:0000256" key="9">
    <source>
        <dbReference type="ARBA" id="ARBA00023163"/>
    </source>
</evidence>
<evidence type="ECO:0000256" key="2">
    <source>
        <dbReference type="ARBA" id="ARBA00006991"/>
    </source>
</evidence>
<feature type="domain" description="C2H2-type" evidence="14">
    <location>
        <begin position="1228"/>
        <end position="1255"/>
    </location>
</feature>
<evidence type="ECO:0000256" key="12">
    <source>
        <dbReference type="PROSITE-ProRule" id="PRU00042"/>
    </source>
</evidence>
<keyword evidence="9" id="KW-0804">Transcription</keyword>
<dbReference type="InterPro" id="IPR013087">
    <property type="entry name" value="Znf_C2H2_type"/>
</dbReference>
<evidence type="ECO:0000256" key="6">
    <source>
        <dbReference type="ARBA" id="ARBA00022833"/>
    </source>
</evidence>